<evidence type="ECO:0000256" key="1">
    <source>
        <dbReference type="SAM" id="Coils"/>
    </source>
</evidence>
<evidence type="ECO:0000256" key="2">
    <source>
        <dbReference type="SAM" id="MobiDB-lite"/>
    </source>
</evidence>
<proteinExistence type="predicted"/>
<dbReference type="InterPro" id="IPR039754">
    <property type="entry name" value="Esf1"/>
</dbReference>
<dbReference type="AlphaFoldDB" id="A0A4Z1SSK8"/>
<feature type="compositionally biased region" description="Low complexity" evidence="2">
    <location>
        <begin position="63"/>
        <end position="75"/>
    </location>
</feature>
<dbReference type="OrthoDB" id="431825at2759"/>
<dbReference type="PANTHER" id="PTHR12202:SF0">
    <property type="entry name" value="ESF1 HOMOLOG"/>
    <property type="match status" value="1"/>
</dbReference>
<keyword evidence="1" id="KW-0175">Coiled coil</keyword>
<evidence type="ECO:0000313" key="4">
    <source>
        <dbReference type="EMBL" id="TNJ28844.1"/>
    </source>
</evidence>
<feature type="coiled-coil region" evidence="1">
    <location>
        <begin position="486"/>
        <end position="513"/>
    </location>
</feature>
<dbReference type="InterPro" id="IPR056750">
    <property type="entry name" value="RRM_ESF1"/>
</dbReference>
<feature type="compositionally biased region" description="Basic and acidic residues" evidence="2">
    <location>
        <begin position="45"/>
        <end position="58"/>
    </location>
</feature>
<feature type="compositionally biased region" description="Basic and acidic residues" evidence="2">
    <location>
        <begin position="460"/>
        <end position="478"/>
    </location>
</feature>
<evidence type="ECO:0000259" key="3">
    <source>
        <dbReference type="Pfam" id="PF25121"/>
    </source>
</evidence>
<dbReference type="VEuPathDB" id="GiardiaDB:GMRT_15564"/>
<dbReference type="GO" id="GO:0003723">
    <property type="term" value="F:RNA binding"/>
    <property type="evidence" value="ECO:0007669"/>
    <property type="project" value="TreeGrafter"/>
</dbReference>
<dbReference type="Proteomes" id="UP000315496">
    <property type="component" value="Chromosome 2"/>
</dbReference>
<feature type="region of interest" description="Disordered" evidence="2">
    <location>
        <begin position="433"/>
        <end position="483"/>
    </location>
</feature>
<dbReference type="Pfam" id="PF25121">
    <property type="entry name" value="RRM_ESF1"/>
    <property type="match status" value="1"/>
</dbReference>
<gene>
    <name evidence="4" type="ORF">GMRT_15564</name>
</gene>
<dbReference type="PANTHER" id="PTHR12202">
    <property type="entry name" value="ESF1 HOMOLOG"/>
    <property type="match status" value="1"/>
</dbReference>
<feature type="region of interest" description="Disordered" evidence="2">
    <location>
        <begin position="1"/>
        <end position="79"/>
    </location>
</feature>
<feature type="compositionally biased region" description="Basic and acidic residues" evidence="2">
    <location>
        <begin position="23"/>
        <end position="36"/>
    </location>
</feature>
<keyword evidence="5" id="KW-1185">Reference proteome</keyword>
<comment type="caution">
    <text evidence="4">The sequence shown here is derived from an EMBL/GenBank/DDBJ whole genome shotgun (WGS) entry which is preliminary data.</text>
</comment>
<name>A0A4Z1SSK8_GIAMU</name>
<dbReference type="EMBL" id="VDLU01000002">
    <property type="protein sequence ID" value="TNJ28844.1"/>
    <property type="molecule type" value="Genomic_DNA"/>
</dbReference>
<dbReference type="GO" id="GO:0006364">
    <property type="term" value="P:rRNA processing"/>
    <property type="evidence" value="ECO:0007669"/>
    <property type="project" value="InterPro"/>
</dbReference>
<sequence length="581" mass="66513">MSDERFDDLGRDTRFPAFRRRDRKEGRSEKRDERFGDFAPLQDKITLEAEHKDGDLEHSMNQAAEASDSEPNSSSDSEESVMHAFKPTLYLENDQSSKYLAVVNLPWDHINAVDIYVLVASFLPAGGAINYVRIFQSEFGHQRYQEEGIKGPPLGAYIVRARKKHYRMVRRQAKIAKEYRGAKDQIIALPDIHANSIDAYFSKDPEAAEWAAGEGVRHYELDRMRYALAIVSLNSDAAADIIYASLNGVIFEHSSCELDIRYMLPEDVAPFLDADGPKLKPIDEGGYFMDECYAMPTRYTGRDDFEMSALQHCKPQLTWDRTDPSRTRIMTRKLTEKDLEEWENDPANQYINDSSLEHSRSDALLGDWNPERSDSTEEMLMNQCTKEKANSSNDLYIRFDPVLESNLRTAPMSQNLTPFQKAIQERRQARLRQADNILDDTTPKQGKRPRGESHISSVQIREDIKKNPEGGGLKKESKQAPTKEYNQVIARQAARLEKRIDAAEAEKRTSHALRLKKELSEMQELHPWLRNGSATTEAILEDSRFADIVRGEGYHIDRTTERFREAGDLSSLVEAQRRAKL</sequence>
<accession>A0A4Z1SSK8</accession>
<organism evidence="4 5">
    <name type="scientific">Giardia muris</name>
    <dbReference type="NCBI Taxonomy" id="5742"/>
    <lineage>
        <taxon>Eukaryota</taxon>
        <taxon>Metamonada</taxon>
        <taxon>Diplomonadida</taxon>
        <taxon>Hexamitidae</taxon>
        <taxon>Giardiinae</taxon>
        <taxon>Giardia</taxon>
    </lineage>
</organism>
<protein>
    <submittedName>
        <fullName evidence="4">Protein required for cell viability</fullName>
    </submittedName>
</protein>
<feature type="domain" description="ESF1 RRM" evidence="3">
    <location>
        <begin position="99"/>
        <end position="267"/>
    </location>
</feature>
<reference evidence="4 5" key="1">
    <citation type="submission" date="2019-05" db="EMBL/GenBank/DDBJ databases">
        <title>The compact genome of Giardia muris reveals important steps in the evolution of intestinal protozoan parasites.</title>
        <authorList>
            <person name="Xu F."/>
            <person name="Jimenez-Gonzalez A."/>
            <person name="Einarsson E."/>
            <person name="Astvaldsson A."/>
            <person name="Peirasmaki D."/>
            <person name="Eckmann L."/>
            <person name="Andersson J.O."/>
            <person name="Svard S.G."/>
            <person name="Jerlstrom-Hultqvist J."/>
        </authorList>
    </citation>
    <scope>NUCLEOTIDE SEQUENCE [LARGE SCALE GENOMIC DNA]</scope>
    <source>
        <strain evidence="4 5">Roberts-Thomson</strain>
    </source>
</reference>
<evidence type="ECO:0000313" key="5">
    <source>
        <dbReference type="Proteomes" id="UP000315496"/>
    </source>
</evidence>